<sequence>MRRVAQRNGLRLIRESDGDQQTTRLTEASVQQTRDAVVNEPGALDGAALLGDPPFDLPGPAARDRAGRVQQRVRRSPLGKSGERQG</sequence>
<comment type="caution">
    <text evidence="2">The sequence shown here is derived from an EMBL/GenBank/DDBJ whole genome shotgun (WGS) entry which is preliminary data.</text>
</comment>
<evidence type="ECO:0000313" key="2">
    <source>
        <dbReference type="EMBL" id="GHI54063.1"/>
    </source>
</evidence>
<evidence type="ECO:0000256" key="1">
    <source>
        <dbReference type="SAM" id="MobiDB-lite"/>
    </source>
</evidence>
<reference evidence="3" key="1">
    <citation type="submission" date="2023-07" db="EMBL/GenBank/DDBJ databases">
        <title>Whole genome shotgun sequence of Streptomyces achromogenes subsp. rubradiris NBRC 14000.</title>
        <authorList>
            <person name="Komaki H."/>
            <person name="Tamura T."/>
        </authorList>
    </citation>
    <scope>NUCLEOTIDE SEQUENCE [LARGE SCALE GENOMIC DNA]</scope>
    <source>
        <strain evidence="3">NBRC 14000</strain>
    </source>
</reference>
<name>A0ABQ3RDY4_STRRR</name>
<protein>
    <submittedName>
        <fullName evidence="2">Uncharacterized protein</fullName>
    </submittedName>
</protein>
<feature type="compositionally biased region" description="Polar residues" evidence="1">
    <location>
        <begin position="19"/>
        <end position="34"/>
    </location>
</feature>
<feature type="region of interest" description="Disordered" evidence="1">
    <location>
        <begin position="1"/>
        <end position="86"/>
    </location>
</feature>
<feature type="compositionally biased region" description="Low complexity" evidence="1">
    <location>
        <begin position="47"/>
        <end position="61"/>
    </location>
</feature>
<dbReference type="EMBL" id="BNEA01000015">
    <property type="protein sequence ID" value="GHI54063.1"/>
    <property type="molecule type" value="Genomic_DNA"/>
</dbReference>
<gene>
    <name evidence="2" type="ORF">Srubr_39090</name>
</gene>
<evidence type="ECO:0000313" key="3">
    <source>
        <dbReference type="Proteomes" id="UP000646738"/>
    </source>
</evidence>
<dbReference type="Proteomes" id="UP000646738">
    <property type="component" value="Unassembled WGS sequence"/>
</dbReference>
<proteinExistence type="predicted"/>
<keyword evidence="3" id="KW-1185">Reference proteome</keyword>
<organism evidence="2 3">
    <name type="scientific">Streptomyces rubradiris</name>
    <name type="common">Streptomyces achromogenes subsp. rubradiris</name>
    <dbReference type="NCBI Taxonomy" id="285531"/>
    <lineage>
        <taxon>Bacteria</taxon>
        <taxon>Bacillati</taxon>
        <taxon>Actinomycetota</taxon>
        <taxon>Actinomycetes</taxon>
        <taxon>Kitasatosporales</taxon>
        <taxon>Streptomycetaceae</taxon>
        <taxon>Streptomyces</taxon>
    </lineage>
</organism>
<accession>A0ABQ3RDY4</accession>